<dbReference type="Pfam" id="PF24032">
    <property type="entry name" value="YQBQ"/>
    <property type="match status" value="1"/>
</dbReference>
<dbReference type="HOGENOM" id="CLU_421936_0_0_9"/>
<feature type="domain" description="M23ase beta-sheet core" evidence="2">
    <location>
        <begin position="30"/>
        <end position="126"/>
    </location>
</feature>
<dbReference type="eggNOG" id="COG4193">
    <property type="taxonomic scope" value="Bacteria"/>
</dbReference>
<dbReference type="InterPro" id="IPR056937">
    <property type="entry name" value="YqbQ/XkdQ"/>
</dbReference>
<dbReference type="RefSeq" id="WP_016146546.1">
    <property type="nucleotide sequence ID" value="NZ_KB976103.1"/>
</dbReference>
<accession>R8W454</accession>
<dbReference type="CDD" id="cd12797">
    <property type="entry name" value="M23_peptidase"/>
    <property type="match status" value="1"/>
</dbReference>
<dbReference type="eggNOG" id="COG4942">
    <property type="taxonomic scope" value="Bacteria"/>
</dbReference>
<dbReference type="Proteomes" id="UP000013981">
    <property type="component" value="Unassembled WGS sequence"/>
</dbReference>
<comment type="caution">
    <text evidence="4">The sequence shown here is derived from an EMBL/GenBank/DDBJ whole genome shotgun (WGS) entry which is preliminary data.</text>
</comment>
<feature type="domain" description="YqbQ/XkdQ" evidence="3">
    <location>
        <begin position="321"/>
        <end position="614"/>
    </location>
</feature>
<dbReference type="AlphaFoldDB" id="R8W454"/>
<dbReference type="Pfam" id="PF01551">
    <property type="entry name" value="Peptidase_M23"/>
    <property type="match status" value="1"/>
</dbReference>
<name>R8W454_9FIRM</name>
<dbReference type="SUPFAM" id="SSF69279">
    <property type="entry name" value="Phage tail proteins"/>
    <property type="match status" value="1"/>
</dbReference>
<dbReference type="PATRIC" id="fig|1203606.4.peg.309"/>
<evidence type="ECO:0000256" key="1">
    <source>
        <dbReference type="ARBA" id="ARBA00022729"/>
    </source>
</evidence>
<dbReference type="InterPro" id="IPR011055">
    <property type="entry name" value="Dup_hybrid_motif"/>
</dbReference>
<dbReference type="InterPro" id="IPR059180">
    <property type="entry name" value="3D_YorM"/>
</dbReference>
<keyword evidence="1" id="KW-0732">Signal</keyword>
<evidence type="ECO:0000259" key="2">
    <source>
        <dbReference type="Pfam" id="PF01551"/>
    </source>
</evidence>
<reference evidence="4 5" key="1">
    <citation type="submission" date="2013-01" db="EMBL/GenBank/DDBJ databases">
        <title>The Genome Sequence of Butyricicoccus pullicaecorum 1.2.</title>
        <authorList>
            <consortium name="The Broad Institute Genome Sequencing Platform"/>
            <person name="Earl A."/>
            <person name="Ward D."/>
            <person name="Feldgarden M."/>
            <person name="Gevers D."/>
            <person name="Van Immerseel F."/>
            <person name="Eeckhaut V."/>
            <person name="Walker B."/>
            <person name="Young S.K."/>
            <person name="Zeng Q."/>
            <person name="Gargeya S."/>
            <person name="Fitzgerald M."/>
            <person name="Haas B."/>
            <person name="Abouelleil A."/>
            <person name="Alvarado L."/>
            <person name="Arachchi H.M."/>
            <person name="Berlin A.M."/>
            <person name="Chapman S.B."/>
            <person name="Dewar J."/>
            <person name="Goldberg J."/>
            <person name="Griggs A."/>
            <person name="Gujja S."/>
            <person name="Hansen M."/>
            <person name="Howarth C."/>
            <person name="Imamovic A."/>
            <person name="Larimer J."/>
            <person name="McCowan C."/>
            <person name="Murphy C."/>
            <person name="Neiman D."/>
            <person name="Pearson M."/>
            <person name="Priest M."/>
            <person name="Roberts A."/>
            <person name="Saif S."/>
            <person name="Shea T."/>
            <person name="Sisk P."/>
            <person name="Sykes S."/>
            <person name="Wortman J."/>
            <person name="Nusbaum C."/>
            <person name="Birren B."/>
        </authorList>
    </citation>
    <scope>NUCLEOTIDE SEQUENCE [LARGE SCALE GENOMIC DNA]</scope>
    <source>
        <strain evidence="4 5">1.2</strain>
    </source>
</reference>
<protein>
    <submittedName>
        <fullName evidence="4">Uncharacterized protein</fullName>
    </submittedName>
</protein>
<dbReference type="Gene3D" id="2.70.70.10">
    <property type="entry name" value="Glucose Permease (Domain IIA)"/>
    <property type="match status" value="1"/>
</dbReference>
<evidence type="ECO:0000313" key="4">
    <source>
        <dbReference type="EMBL" id="EOQ39643.1"/>
    </source>
</evidence>
<keyword evidence="5" id="KW-1185">Reference proteome</keyword>
<organism evidence="4 5">
    <name type="scientific">Butyricicoccus pullicaecorum 1.2</name>
    <dbReference type="NCBI Taxonomy" id="1203606"/>
    <lineage>
        <taxon>Bacteria</taxon>
        <taxon>Bacillati</taxon>
        <taxon>Bacillota</taxon>
        <taxon>Clostridia</taxon>
        <taxon>Eubacteriales</taxon>
        <taxon>Butyricicoccaceae</taxon>
        <taxon>Butyricicoccus</taxon>
    </lineage>
</organism>
<dbReference type="PANTHER" id="PTHR21666">
    <property type="entry name" value="PEPTIDASE-RELATED"/>
    <property type="match status" value="1"/>
</dbReference>
<evidence type="ECO:0000259" key="3">
    <source>
        <dbReference type="Pfam" id="PF24032"/>
    </source>
</evidence>
<dbReference type="InterPro" id="IPR016047">
    <property type="entry name" value="M23ase_b-sheet_dom"/>
</dbReference>
<dbReference type="OrthoDB" id="1698671at2"/>
<dbReference type="GO" id="GO:0004222">
    <property type="term" value="F:metalloendopeptidase activity"/>
    <property type="evidence" value="ECO:0007669"/>
    <property type="project" value="TreeGrafter"/>
</dbReference>
<dbReference type="EMBL" id="AQOB01000002">
    <property type="protein sequence ID" value="EOQ39643.1"/>
    <property type="molecule type" value="Genomic_DNA"/>
</dbReference>
<evidence type="ECO:0000313" key="5">
    <source>
        <dbReference type="Proteomes" id="UP000013981"/>
    </source>
</evidence>
<dbReference type="SUPFAM" id="SSF51261">
    <property type="entry name" value="Duplicated hybrid motif"/>
    <property type="match status" value="1"/>
</dbReference>
<sequence>MGKYVWPCPGYSRMSSDYGYRIHPISGDRKFHDGIDLAAPSGTDILACGAGTVKVSGWNSGGYGNYIRIDHGGGLESFYGHCKALYVKVGATVKAGQRIAAVGTTGASTGNHLHFGMHRNGSSVNPLSYVSAKDTTANYTGSSTSTSTENRVRAKFTAYYPADNAMEGGFYDAQGNLLDPSKRTMAAPKSVPFGTQVTIIGTGTSRDGTTYTVNDRGGAITVENGVYHFDILMGTAAECNSWGVKYGYAILGGTGAADTGSGTGAVTTEKKEITTVVVQSVTGLSAVQKNQLLDLPPHLTNGMELRIQNDKIYVPCVAGEVKLERSRKGEPAKLTFTVMKDAILNFQEGNPVTLHWNGIPAFAGFVFEKSRQDLEQIKVIAYDQMRYLKNEDTLSYENKTYAELLRMLAADYGLKCGQIADTKYKIPHRLEEGPLLDMLQTASDLTVVATGKLYVLYDAFGALTLAGLDTMRMDSYVVDADTAQSFDYTSTIDKGVYNKIKLAVDNGDTGVRETYVYNDTGSQAVWGQLQYYEKLDEDTDPALLAEKAKALLAYYNRKNRSLKVKGAIGDINVRGGTLLPVFLNIGDIIVRNYMCVESVTHHFVDGLHTMDLALAGGEFQA</sequence>
<dbReference type="PANTHER" id="PTHR21666:SF289">
    <property type="entry name" value="L-ALA--D-GLU ENDOPEPTIDASE"/>
    <property type="match status" value="1"/>
</dbReference>
<dbReference type="CDD" id="cd14667">
    <property type="entry name" value="3D_containing_proteins"/>
    <property type="match status" value="1"/>
</dbReference>
<dbReference type="InterPro" id="IPR050570">
    <property type="entry name" value="Cell_wall_metabolism_enzyme"/>
</dbReference>
<gene>
    <name evidence="4" type="ORF">HMPREF1526_00337</name>
</gene>
<proteinExistence type="predicted"/>